<sequence length="45" mass="5445">MTLNIFFITISIRKRQVTAQQLNHELKVKSHFTEVQERNAHYNLF</sequence>
<dbReference type="RefSeq" id="WP_336585165.1">
    <property type="nucleotide sequence ID" value="NZ_JBBAXC010000001.1"/>
</dbReference>
<dbReference type="Proteomes" id="UP001312865">
    <property type="component" value="Unassembled WGS sequence"/>
</dbReference>
<dbReference type="Pfam" id="PF09501">
    <property type="entry name" value="Bac_small_YrzI"/>
    <property type="match status" value="1"/>
</dbReference>
<gene>
    <name evidence="1" type="ORF">WAK64_01585</name>
</gene>
<comment type="caution">
    <text evidence="1">The sequence shown here is derived from an EMBL/GenBank/DDBJ whole genome shotgun (WGS) entry which is preliminary data.</text>
</comment>
<proteinExistence type="predicted"/>
<dbReference type="EMBL" id="JBBAXC010000001">
    <property type="protein sequence ID" value="MEI5905756.1"/>
    <property type="molecule type" value="Genomic_DNA"/>
</dbReference>
<evidence type="ECO:0000313" key="2">
    <source>
        <dbReference type="Proteomes" id="UP001312865"/>
    </source>
</evidence>
<organism evidence="1 2">
    <name type="scientific">Bacillus spongiae</name>
    <dbReference type="NCBI Taxonomy" id="2683610"/>
    <lineage>
        <taxon>Bacteria</taxon>
        <taxon>Bacillati</taxon>
        <taxon>Bacillota</taxon>
        <taxon>Bacilli</taxon>
        <taxon>Bacillales</taxon>
        <taxon>Bacillaceae</taxon>
        <taxon>Bacillus</taxon>
    </lineage>
</organism>
<name>A0ABU8H958_9BACI</name>
<dbReference type="InterPro" id="IPR012655">
    <property type="entry name" value="YrzI"/>
</dbReference>
<accession>A0ABU8H958</accession>
<keyword evidence="2" id="KW-1185">Reference proteome</keyword>
<reference evidence="1 2" key="1">
    <citation type="journal article" date="2018" name="J. Microbiol.">
        <title>Bacillus spongiae sp. nov., isolated from sponge of Jeju Island.</title>
        <authorList>
            <person name="Lee G.E."/>
            <person name="Im W.T."/>
            <person name="Park J.S."/>
        </authorList>
    </citation>
    <scope>NUCLEOTIDE SEQUENCE [LARGE SCALE GENOMIC DNA]</scope>
    <source>
        <strain evidence="1 2">135PIL107-10</strain>
    </source>
</reference>
<evidence type="ECO:0000313" key="1">
    <source>
        <dbReference type="EMBL" id="MEI5905756.1"/>
    </source>
</evidence>
<protein>
    <submittedName>
        <fullName evidence="1">YrzI family small protein</fullName>
    </submittedName>
</protein>